<organism evidence="3 4">
    <name type="scientific">Dietzia aerolata</name>
    <dbReference type="NCBI Taxonomy" id="595984"/>
    <lineage>
        <taxon>Bacteria</taxon>
        <taxon>Bacillati</taxon>
        <taxon>Actinomycetota</taxon>
        <taxon>Actinomycetes</taxon>
        <taxon>Mycobacteriales</taxon>
        <taxon>Dietziaceae</taxon>
        <taxon>Dietzia</taxon>
    </lineage>
</organism>
<dbReference type="RefSeq" id="WP_182631952.1">
    <property type="nucleotide sequence ID" value="NZ_JAALDM010000103.1"/>
</dbReference>
<comment type="caution">
    <text evidence="3">The sequence shown here is derived from an EMBL/GenBank/DDBJ whole genome shotgun (WGS) entry which is preliminary data.</text>
</comment>
<protein>
    <submittedName>
        <fullName evidence="3">SWIM zinc finger family protein</fullName>
    </submittedName>
</protein>
<keyword evidence="1" id="KW-0479">Metal-binding</keyword>
<sequence>MSGGAGIRARSRVGVFGRHLWSRRWSADLETGVIGDDIRLARQDVRKEKVLSLNHSGRTVRFYVDGSRPRPFTVEFTFAPLDSTDSDSLRAALRQEENGVLGALAGNYSDTIGFLLLPAVHGATRYSCNCPVQPGPCRHVLAAAYIMVEWWDASPEVLFELRGLGADRLGAILRGTGDTAGMVEVDVEESLWGTEPLLPTIPAPSPAGLEDLLDAPVTRRMAAAATNDPLEQLRVVADLEDFLDAFGSYRPR</sequence>
<keyword evidence="1" id="KW-0862">Zinc</keyword>
<evidence type="ECO:0000313" key="3">
    <source>
        <dbReference type="EMBL" id="MFB9260034.1"/>
    </source>
</evidence>
<evidence type="ECO:0000259" key="2">
    <source>
        <dbReference type="PROSITE" id="PS50966"/>
    </source>
</evidence>
<dbReference type="EMBL" id="JBHMDY010000004">
    <property type="protein sequence ID" value="MFB9260034.1"/>
    <property type="molecule type" value="Genomic_DNA"/>
</dbReference>
<name>A0ABV5JQS1_9ACTN</name>
<feature type="domain" description="SWIM-type" evidence="2">
    <location>
        <begin position="114"/>
        <end position="148"/>
    </location>
</feature>
<dbReference type="Proteomes" id="UP001589700">
    <property type="component" value="Unassembled WGS sequence"/>
</dbReference>
<keyword evidence="4" id="KW-1185">Reference proteome</keyword>
<proteinExistence type="predicted"/>
<dbReference type="PROSITE" id="PS50966">
    <property type="entry name" value="ZF_SWIM"/>
    <property type="match status" value="1"/>
</dbReference>
<keyword evidence="1" id="KW-0863">Zinc-finger</keyword>
<gene>
    <name evidence="3" type="ORF">ACFFVD_09475</name>
</gene>
<dbReference type="PANTHER" id="PTHR38133:SF1">
    <property type="entry name" value="SLR1429 PROTEIN"/>
    <property type="match status" value="1"/>
</dbReference>
<evidence type="ECO:0000313" key="4">
    <source>
        <dbReference type="Proteomes" id="UP001589700"/>
    </source>
</evidence>
<reference evidence="3 4" key="1">
    <citation type="submission" date="2024-09" db="EMBL/GenBank/DDBJ databases">
        <authorList>
            <person name="Sun Q."/>
            <person name="Mori K."/>
        </authorList>
    </citation>
    <scope>NUCLEOTIDE SEQUENCE [LARGE SCALE GENOMIC DNA]</scope>
    <source>
        <strain evidence="3 4">CCM 7659</strain>
    </source>
</reference>
<dbReference type="Pfam" id="PF04434">
    <property type="entry name" value="SWIM"/>
    <property type="match status" value="1"/>
</dbReference>
<accession>A0ABV5JQS1</accession>
<dbReference type="InterPro" id="IPR007527">
    <property type="entry name" value="Znf_SWIM"/>
</dbReference>
<evidence type="ECO:0000256" key="1">
    <source>
        <dbReference type="PROSITE-ProRule" id="PRU00325"/>
    </source>
</evidence>
<dbReference type="PANTHER" id="PTHR38133">
    <property type="entry name" value="SLR1429 PROTEIN"/>
    <property type="match status" value="1"/>
</dbReference>